<reference evidence="6" key="1">
    <citation type="submission" date="2021-10" db="EMBL/GenBank/DDBJ databases">
        <title>De novo Genome Assembly of Clathrus columnatus (Basidiomycota, Fungi) Using Illumina and Nanopore Sequence Data.</title>
        <authorList>
            <person name="Ogiso-Tanaka E."/>
            <person name="Itagaki H."/>
            <person name="Hosoya T."/>
            <person name="Hosaka K."/>
        </authorList>
    </citation>
    <scope>NUCLEOTIDE SEQUENCE</scope>
    <source>
        <strain evidence="6">MO-923</strain>
    </source>
</reference>
<protein>
    <recommendedName>
        <fullName evidence="8">Transcriptional regulator of RNA polII, SAGA, subunit-domain-containing protein</fullName>
    </recommendedName>
</protein>
<dbReference type="PANTHER" id="PTHR21277:SF5">
    <property type="entry name" value="TRANSCRIPTIONAL ADAPTER 1"/>
    <property type="match status" value="1"/>
</dbReference>
<dbReference type="GO" id="GO:0003713">
    <property type="term" value="F:transcription coactivator activity"/>
    <property type="evidence" value="ECO:0007669"/>
    <property type="project" value="TreeGrafter"/>
</dbReference>
<evidence type="ECO:0008006" key="8">
    <source>
        <dbReference type="Google" id="ProtNLM"/>
    </source>
</evidence>
<evidence type="ECO:0000256" key="1">
    <source>
        <dbReference type="ARBA" id="ARBA00004123"/>
    </source>
</evidence>
<keyword evidence="2" id="KW-0805">Transcription regulation</keyword>
<evidence type="ECO:0000256" key="5">
    <source>
        <dbReference type="SAM" id="MobiDB-lite"/>
    </source>
</evidence>
<dbReference type="EMBL" id="BPWL01000006">
    <property type="protein sequence ID" value="GJJ11350.1"/>
    <property type="molecule type" value="Genomic_DNA"/>
</dbReference>
<dbReference type="Proteomes" id="UP001050691">
    <property type="component" value="Unassembled WGS sequence"/>
</dbReference>
<dbReference type="GO" id="GO:0000124">
    <property type="term" value="C:SAGA complex"/>
    <property type="evidence" value="ECO:0007669"/>
    <property type="project" value="UniProtKB-ARBA"/>
</dbReference>
<evidence type="ECO:0000256" key="4">
    <source>
        <dbReference type="ARBA" id="ARBA00023242"/>
    </source>
</evidence>
<dbReference type="GO" id="GO:0006357">
    <property type="term" value="P:regulation of transcription by RNA polymerase II"/>
    <property type="evidence" value="ECO:0007669"/>
    <property type="project" value="TreeGrafter"/>
</dbReference>
<keyword evidence="3" id="KW-0804">Transcription</keyword>
<organism evidence="6 7">
    <name type="scientific">Clathrus columnatus</name>
    <dbReference type="NCBI Taxonomy" id="1419009"/>
    <lineage>
        <taxon>Eukaryota</taxon>
        <taxon>Fungi</taxon>
        <taxon>Dikarya</taxon>
        <taxon>Basidiomycota</taxon>
        <taxon>Agaricomycotina</taxon>
        <taxon>Agaricomycetes</taxon>
        <taxon>Phallomycetidae</taxon>
        <taxon>Phallales</taxon>
        <taxon>Clathraceae</taxon>
        <taxon>Clathrus</taxon>
    </lineage>
</organism>
<name>A0AAV5AHD7_9AGAM</name>
<dbReference type="GO" id="GO:0005634">
    <property type="term" value="C:nucleus"/>
    <property type="evidence" value="ECO:0007669"/>
    <property type="project" value="UniProtKB-SubCell"/>
</dbReference>
<evidence type="ECO:0000256" key="3">
    <source>
        <dbReference type="ARBA" id="ARBA00023163"/>
    </source>
</evidence>
<accession>A0AAV5AHD7</accession>
<keyword evidence="7" id="KW-1185">Reference proteome</keyword>
<evidence type="ECO:0000256" key="2">
    <source>
        <dbReference type="ARBA" id="ARBA00023015"/>
    </source>
</evidence>
<feature type="region of interest" description="Disordered" evidence="5">
    <location>
        <begin position="74"/>
        <end position="98"/>
    </location>
</feature>
<comment type="caution">
    <text evidence="6">The sequence shown here is derived from an EMBL/GenBank/DDBJ whole genome shotgun (WGS) entry which is preliminary data.</text>
</comment>
<evidence type="ECO:0000313" key="7">
    <source>
        <dbReference type="Proteomes" id="UP001050691"/>
    </source>
</evidence>
<gene>
    <name evidence="6" type="ORF">Clacol_005582</name>
</gene>
<proteinExistence type="predicted"/>
<dbReference type="PANTHER" id="PTHR21277">
    <property type="entry name" value="TRANSCRIPTIONAL ADAPTER 1"/>
    <property type="match status" value="1"/>
</dbReference>
<dbReference type="AlphaFoldDB" id="A0AAV5AHD7"/>
<comment type="subcellular location">
    <subcellularLocation>
        <location evidence="1">Nucleus</location>
    </subcellularLocation>
</comment>
<dbReference type="Pfam" id="PF12767">
    <property type="entry name" value="SAGA-Tad1"/>
    <property type="match status" value="1"/>
</dbReference>
<sequence>MSMEKLNSTIIRAKLANALGPNRRYYWSALSAYLNGEIPRSEFDETIRGYINTPDLAQLHNTLIIALLSSATIVKPPSPPPDPNPRRKRSGSSRGSHLKTWIVGMNKKERERVKALEGLAAPLPLKPRMERDEIAKGRAVRLFSENPSGLRNPRPLCSITRGITEQSIAERVAFITAQNNLTVPQGSSVPQLILLALEAKLKHLVTHAISLTSTSRTISSIRTLSSYGPKSLSIASFDALFTVAPAVLPYRSAAALRLSLSDHTTNWEEEEKRREERTEGREANLTAVLRGKGTIWDAVANKGR</sequence>
<evidence type="ECO:0000313" key="6">
    <source>
        <dbReference type="EMBL" id="GJJ11350.1"/>
    </source>
</evidence>
<dbReference type="InterPro" id="IPR024738">
    <property type="entry name" value="Hfi1/Tada1"/>
</dbReference>
<keyword evidence="4" id="KW-0539">Nucleus</keyword>